<reference evidence="20 22" key="2">
    <citation type="submission" date="2018-08" db="EMBL/GenBank/DDBJ databases">
        <title>Genetic Globetrotter - A new plasmid hitch-hiking vast phylogenetic and geographic distances.</title>
        <authorList>
            <person name="Vollmers J."/>
            <person name="Petersen J."/>
        </authorList>
    </citation>
    <scope>NUCLEOTIDE SEQUENCE [LARGE SCALE GENOMIC DNA]</scope>
    <source>
        <strain evidence="20 22">DSM 26383</strain>
    </source>
</reference>
<dbReference type="GO" id="GO:0005524">
    <property type="term" value="F:ATP binding"/>
    <property type="evidence" value="ECO:0007669"/>
    <property type="project" value="UniProtKB-KW"/>
</dbReference>
<dbReference type="InterPro" id="IPR029016">
    <property type="entry name" value="GAF-like_dom_sf"/>
</dbReference>
<dbReference type="Gene3D" id="1.10.287.130">
    <property type="match status" value="1"/>
</dbReference>
<dbReference type="Gene3D" id="3.30.565.10">
    <property type="entry name" value="Histidine kinase-like ATPase, C-terminal domain"/>
    <property type="match status" value="1"/>
</dbReference>
<dbReference type="RefSeq" id="WP_057818496.1">
    <property type="nucleotide sequence ID" value="NZ_CP031598.1"/>
</dbReference>
<keyword evidence="11" id="KW-0067">ATP-binding</keyword>
<dbReference type="STRING" id="540747.SAMN04488031_101151"/>
<dbReference type="InterPro" id="IPR043150">
    <property type="entry name" value="Phytochrome_PHY_sf"/>
</dbReference>
<evidence type="ECO:0000256" key="15">
    <source>
        <dbReference type="SAM" id="Coils"/>
    </source>
</evidence>
<keyword evidence="6" id="KW-0597">Phosphoprotein</keyword>
<evidence type="ECO:0000256" key="5">
    <source>
        <dbReference type="ARBA" id="ARBA00022543"/>
    </source>
</evidence>
<dbReference type="InterPro" id="IPR013515">
    <property type="entry name" value="Phytochrome_cen-reg"/>
</dbReference>
<dbReference type="PROSITE" id="PS50112">
    <property type="entry name" value="PAS"/>
    <property type="match status" value="1"/>
</dbReference>
<dbReference type="GO" id="GO:0006355">
    <property type="term" value="P:regulation of DNA-templated transcription"/>
    <property type="evidence" value="ECO:0007669"/>
    <property type="project" value="InterPro"/>
</dbReference>
<keyword evidence="13" id="KW-0902">Two-component regulatory system</keyword>
<keyword evidence="12" id="KW-0157">Chromophore</keyword>
<dbReference type="Pfam" id="PF01590">
    <property type="entry name" value="GAF"/>
    <property type="match status" value="1"/>
</dbReference>
<dbReference type="EC" id="2.7.13.3" evidence="4"/>
<dbReference type="PROSITE" id="PS50109">
    <property type="entry name" value="HIS_KIN"/>
    <property type="match status" value="1"/>
</dbReference>
<evidence type="ECO:0000256" key="9">
    <source>
        <dbReference type="ARBA" id="ARBA00022741"/>
    </source>
</evidence>
<keyword evidence="10" id="KW-0418">Kinase</keyword>
<dbReference type="SUPFAM" id="SSF55781">
    <property type="entry name" value="GAF domain-like"/>
    <property type="match status" value="2"/>
</dbReference>
<feature type="domain" description="PAS" evidence="18">
    <location>
        <begin position="28"/>
        <end position="74"/>
    </location>
</feature>
<evidence type="ECO:0000256" key="6">
    <source>
        <dbReference type="ARBA" id="ARBA00022553"/>
    </source>
</evidence>
<evidence type="ECO:0000313" key="19">
    <source>
        <dbReference type="EMBL" id="KRS16182.1"/>
    </source>
</evidence>
<dbReference type="Proteomes" id="UP000325785">
    <property type="component" value="Chromosome"/>
</dbReference>
<dbReference type="Pfam" id="PF00512">
    <property type="entry name" value="HisKA"/>
    <property type="match status" value="1"/>
</dbReference>
<keyword evidence="14" id="KW-0675">Receptor</keyword>
<organism evidence="19 21">
    <name type="scientific">Roseovarius indicus</name>
    <dbReference type="NCBI Taxonomy" id="540747"/>
    <lineage>
        <taxon>Bacteria</taxon>
        <taxon>Pseudomonadati</taxon>
        <taxon>Pseudomonadota</taxon>
        <taxon>Alphaproteobacteria</taxon>
        <taxon>Rhodobacterales</taxon>
        <taxon>Roseobacteraceae</taxon>
        <taxon>Roseovarius</taxon>
    </lineage>
</organism>
<dbReference type="Pfam" id="PF02518">
    <property type="entry name" value="HATPase_c"/>
    <property type="match status" value="1"/>
</dbReference>
<dbReference type="EMBL" id="CP031598">
    <property type="protein sequence ID" value="QEW27381.1"/>
    <property type="molecule type" value="Genomic_DNA"/>
</dbReference>
<evidence type="ECO:0000256" key="3">
    <source>
        <dbReference type="ARBA" id="ARBA00011738"/>
    </source>
</evidence>
<dbReference type="KEGG" id="rid:RIdsm_03195"/>
<dbReference type="EMBL" id="LAXI01000015">
    <property type="protein sequence ID" value="KRS16182.1"/>
    <property type="molecule type" value="Genomic_DNA"/>
</dbReference>
<dbReference type="Proteomes" id="UP000051401">
    <property type="component" value="Unassembled WGS sequence"/>
</dbReference>
<evidence type="ECO:0000256" key="14">
    <source>
        <dbReference type="ARBA" id="ARBA00023170"/>
    </source>
</evidence>
<evidence type="ECO:0000256" key="13">
    <source>
        <dbReference type="ARBA" id="ARBA00023012"/>
    </source>
</evidence>
<dbReference type="SMART" id="SM00065">
    <property type="entry name" value="GAF"/>
    <property type="match status" value="1"/>
</dbReference>
<evidence type="ECO:0000313" key="20">
    <source>
        <dbReference type="EMBL" id="QEW27381.1"/>
    </source>
</evidence>
<keyword evidence="8 20" id="KW-0808">Transferase</keyword>
<dbReference type="PANTHER" id="PTHR43065:SF10">
    <property type="entry name" value="PEROXIDE STRESS-ACTIVATED HISTIDINE KINASE MAK3"/>
    <property type="match status" value="1"/>
</dbReference>
<evidence type="ECO:0000256" key="8">
    <source>
        <dbReference type="ARBA" id="ARBA00022679"/>
    </source>
</evidence>
<dbReference type="GO" id="GO:0009881">
    <property type="term" value="F:photoreceptor activity"/>
    <property type="evidence" value="ECO:0007669"/>
    <property type="project" value="UniProtKB-KW"/>
</dbReference>
<evidence type="ECO:0000256" key="4">
    <source>
        <dbReference type="ARBA" id="ARBA00012438"/>
    </source>
</evidence>
<keyword evidence="5" id="KW-0600">Photoreceptor protein</keyword>
<protein>
    <recommendedName>
        <fullName evidence="4">histidine kinase</fullName>
        <ecNumber evidence="4">2.7.13.3</ecNumber>
    </recommendedName>
</protein>
<dbReference type="InterPro" id="IPR035965">
    <property type="entry name" value="PAS-like_dom_sf"/>
</dbReference>
<dbReference type="InterPro" id="IPR000014">
    <property type="entry name" value="PAS"/>
</dbReference>
<comment type="subunit">
    <text evidence="3">Homodimer.</text>
</comment>
<proteinExistence type="inferred from homology"/>
<evidence type="ECO:0000313" key="21">
    <source>
        <dbReference type="Proteomes" id="UP000051401"/>
    </source>
</evidence>
<dbReference type="InterPro" id="IPR003594">
    <property type="entry name" value="HATPase_dom"/>
</dbReference>
<gene>
    <name evidence="20" type="primary">cph1</name>
    <name evidence="20" type="ORF">RIdsm_03195</name>
    <name evidence="19" type="ORF">XM52_19100</name>
</gene>
<reference evidence="19 21" key="1">
    <citation type="submission" date="2015-04" db="EMBL/GenBank/DDBJ databases">
        <title>The draft genome sequence of Roseovarius indicus B108T.</title>
        <authorList>
            <person name="Li G."/>
            <person name="Lai Q."/>
            <person name="Shao Z."/>
            <person name="Yan P."/>
        </authorList>
    </citation>
    <scope>NUCLEOTIDE SEQUENCE [LARGE SCALE GENOMIC DNA]</scope>
    <source>
        <strain evidence="19 21">B108</strain>
    </source>
</reference>
<dbReference type="Gene3D" id="3.30.450.40">
    <property type="match status" value="1"/>
</dbReference>
<comment type="catalytic activity">
    <reaction evidence="1">
        <text>ATP + protein L-histidine = ADP + protein N-phospho-L-histidine.</text>
        <dbReference type="EC" id="2.7.13.3"/>
    </reaction>
</comment>
<feature type="domain" description="Phytochrome chromophore attachment site" evidence="16">
    <location>
        <begin position="147"/>
        <end position="303"/>
    </location>
</feature>
<dbReference type="InterPro" id="IPR036097">
    <property type="entry name" value="HisK_dim/P_sf"/>
</dbReference>
<dbReference type="SUPFAM" id="SSF55874">
    <property type="entry name" value="ATPase domain of HSP90 chaperone/DNA topoisomerase II/histidine kinase"/>
    <property type="match status" value="1"/>
</dbReference>
<name>A0A0T5P4Y3_9RHOB</name>
<comment type="similarity">
    <text evidence="2">In the N-terminal section; belongs to the phytochrome family.</text>
</comment>
<evidence type="ECO:0000313" key="22">
    <source>
        <dbReference type="Proteomes" id="UP000325785"/>
    </source>
</evidence>
<dbReference type="InterPro" id="IPR013654">
    <property type="entry name" value="PAS_2"/>
</dbReference>
<dbReference type="SMART" id="SM00387">
    <property type="entry name" value="HATPase_c"/>
    <property type="match status" value="1"/>
</dbReference>
<dbReference type="SMART" id="SM00388">
    <property type="entry name" value="HisKA"/>
    <property type="match status" value="1"/>
</dbReference>
<dbReference type="InterPro" id="IPR003661">
    <property type="entry name" value="HisK_dim/P_dom"/>
</dbReference>
<evidence type="ECO:0000256" key="12">
    <source>
        <dbReference type="ARBA" id="ARBA00022991"/>
    </source>
</evidence>
<feature type="domain" description="Histidine kinase" evidence="17">
    <location>
        <begin position="545"/>
        <end position="758"/>
    </location>
</feature>
<evidence type="ECO:0000259" key="16">
    <source>
        <dbReference type="PROSITE" id="PS50046"/>
    </source>
</evidence>
<dbReference type="InterPro" id="IPR001294">
    <property type="entry name" value="Phytochrome"/>
</dbReference>
<keyword evidence="21" id="KW-1185">Reference proteome</keyword>
<dbReference type="OrthoDB" id="9795133at2"/>
<dbReference type="Gene3D" id="3.30.450.270">
    <property type="match status" value="1"/>
</dbReference>
<dbReference type="GO" id="GO:0009584">
    <property type="term" value="P:detection of visible light"/>
    <property type="evidence" value="ECO:0007669"/>
    <property type="project" value="InterPro"/>
</dbReference>
<dbReference type="PANTHER" id="PTHR43065">
    <property type="entry name" value="SENSOR HISTIDINE KINASE"/>
    <property type="match status" value="1"/>
</dbReference>
<dbReference type="Pfam" id="PF00360">
    <property type="entry name" value="PHY"/>
    <property type="match status" value="1"/>
</dbReference>
<dbReference type="InterPro" id="IPR016132">
    <property type="entry name" value="Phyto_chromo_attachment"/>
</dbReference>
<accession>A0A0T5P4Y3</accession>
<dbReference type="CDD" id="cd00082">
    <property type="entry name" value="HisKA"/>
    <property type="match status" value="1"/>
</dbReference>
<dbReference type="InterPro" id="IPR005467">
    <property type="entry name" value="His_kinase_dom"/>
</dbReference>
<evidence type="ECO:0000256" key="11">
    <source>
        <dbReference type="ARBA" id="ARBA00022840"/>
    </source>
</evidence>
<dbReference type="PROSITE" id="PS50046">
    <property type="entry name" value="PHYTOCHROME_2"/>
    <property type="match status" value="1"/>
</dbReference>
<dbReference type="GO" id="GO:0000155">
    <property type="term" value="F:phosphorelay sensor kinase activity"/>
    <property type="evidence" value="ECO:0007669"/>
    <property type="project" value="InterPro"/>
</dbReference>
<evidence type="ECO:0000256" key="7">
    <source>
        <dbReference type="ARBA" id="ARBA00022606"/>
    </source>
</evidence>
<evidence type="ECO:0000256" key="1">
    <source>
        <dbReference type="ARBA" id="ARBA00000085"/>
    </source>
</evidence>
<evidence type="ECO:0000256" key="2">
    <source>
        <dbReference type="ARBA" id="ARBA00006402"/>
    </source>
</evidence>
<dbReference type="SUPFAM" id="SSF47384">
    <property type="entry name" value="Homodimeric domain of signal transducing histidine kinase"/>
    <property type="match status" value="1"/>
</dbReference>
<evidence type="ECO:0000259" key="18">
    <source>
        <dbReference type="PROSITE" id="PS50112"/>
    </source>
</evidence>
<sequence>MTLDVVNLDTCDREQIHLIGAVQPHGALIAVDADSLVIDYASKNTDQFLGYAPEAILGRPLARVIGDDNVAQLRGLPLEPSTPDLLKPWFIGFPGPDGARIAAECLAHRTGGHIILEFLRPDENPASVWEDEYLRRGFISELVKPGALVELAEASARIIREVTGFDRVMIYRFAEDKHGEVIAESTVRPDSFLGLHYPASDIPDPARRHFLLNVMRSIPDINGTRVPIISQRGTVADADAPDALDLTFSKLRAVAPVHVEYLNNMGVAASLSISLITNNQLWGLVACHHYEPRMISSSRLRFAELVGGTTSALLQSIENTNQLQKSIAAEKTAFRIEQQARTGAALSDLIADRAQHLMDLIDAHGLLLVQGDEVVSFGTVPDTPLDVSPLLGHLTDGVATSSQLSSLIPMSDRNMQRAAGAALLDLYDNGRDYLVFLRSEFDQTIRWAGKPDKIETTTEDGITRLSPRGSFALWREERRGQSRPFDLRDQDALRILRRALFALNSLEHERAALEAQKAAEAEEIRLRHALLDASRASSLGELASAIAHELNQPLSAISNFVSACRQEFRNAGAAIPEKAAHLMDSAVTETTRAGDLIRRVRDFISTGDLNPDEIDLNDAIKQGIDLALVSSDLPRLEVNLLLDPRLPRVLADPVQIGQVVLNLARNSITAMEDAPRQKLTVEVIRMGDTVDVQVRDTGHGIPAEQQAHLFEPFHASTTRGMGIGLSLCRSIVEAHGGRIWSEPTTGGAVFVFQLPIRGVHGDQL</sequence>
<evidence type="ECO:0000256" key="10">
    <source>
        <dbReference type="ARBA" id="ARBA00022777"/>
    </source>
</evidence>
<dbReference type="PATRIC" id="fig|540747.5.peg.1574"/>
<dbReference type="Gene3D" id="3.30.450.20">
    <property type="entry name" value="PAS domain"/>
    <property type="match status" value="1"/>
</dbReference>
<keyword evidence="15" id="KW-0175">Coiled coil</keyword>
<feature type="coiled-coil region" evidence="15">
    <location>
        <begin position="496"/>
        <end position="523"/>
    </location>
</feature>
<dbReference type="InterPro" id="IPR036890">
    <property type="entry name" value="HATPase_C_sf"/>
</dbReference>
<dbReference type="Pfam" id="PF08446">
    <property type="entry name" value="PAS_2"/>
    <property type="match status" value="1"/>
</dbReference>
<keyword evidence="9" id="KW-0547">Nucleotide-binding</keyword>
<keyword evidence="7" id="KW-0716">Sensory transduction</keyword>
<dbReference type="AlphaFoldDB" id="A0A0T5P4Y3"/>
<evidence type="ECO:0000259" key="17">
    <source>
        <dbReference type="PROSITE" id="PS50109"/>
    </source>
</evidence>
<dbReference type="InterPro" id="IPR003018">
    <property type="entry name" value="GAF"/>
</dbReference>
<dbReference type="SUPFAM" id="SSF55785">
    <property type="entry name" value="PYP-like sensor domain (PAS domain)"/>
    <property type="match status" value="1"/>
</dbReference>
<dbReference type="PRINTS" id="PR01033">
    <property type="entry name" value="PHYTOCHROME"/>
</dbReference>